<dbReference type="SUPFAM" id="SSF53271">
    <property type="entry name" value="PRTase-like"/>
    <property type="match status" value="1"/>
</dbReference>
<dbReference type="EMBL" id="JFAX01000015">
    <property type="protein sequence ID" value="EXI66467.1"/>
    <property type="molecule type" value="Genomic_DNA"/>
</dbReference>
<proteinExistence type="predicted"/>
<organism evidence="2 3">
    <name type="scientific">Candidatus Accumulibacter adjunctus</name>
    <dbReference type="NCBI Taxonomy" id="1454001"/>
    <lineage>
        <taxon>Bacteria</taxon>
        <taxon>Pseudomonadati</taxon>
        <taxon>Pseudomonadota</taxon>
        <taxon>Betaproteobacteria</taxon>
        <taxon>Candidatus Accumulibacter</taxon>
    </lineage>
</organism>
<feature type="domain" description="Phosphoribosyltransferase" evidence="1">
    <location>
        <begin position="29"/>
        <end position="140"/>
    </location>
</feature>
<comment type="caution">
    <text evidence="2">The sequence shown here is derived from an EMBL/GenBank/DDBJ whole genome shotgun (WGS) entry which is preliminary data.</text>
</comment>
<evidence type="ECO:0000259" key="1">
    <source>
        <dbReference type="Pfam" id="PF00156"/>
    </source>
</evidence>
<dbReference type="Proteomes" id="UP000020218">
    <property type="component" value="Unassembled WGS sequence"/>
</dbReference>
<dbReference type="AlphaFoldDB" id="A0A011NPF4"/>
<keyword evidence="3" id="KW-1185">Reference proteome</keyword>
<gene>
    <name evidence="2" type="primary">pyrR_1</name>
    <name evidence="2" type="ORF">AW08_02581</name>
</gene>
<evidence type="ECO:0000313" key="3">
    <source>
        <dbReference type="Proteomes" id="UP000020218"/>
    </source>
</evidence>
<dbReference type="InterPro" id="IPR029057">
    <property type="entry name" value="PRTase-like"/>
</dbReference>
<dbReference type="Pfam" id="PF00156">
    <property type="entry name" value="Pribosyltran"/>
    <property type="match status" value="1"/>
</dbReference>
<dbReference type="InterPro" id="IPR050137">
    <property type="entry name" value="PyrR_bifunctional"/>
</dbReference>
<accession>A0A011NPF4</accession>
<dbReference type="STRING" id="1454001.AW08_02581"/>
<dbReference type="PATRIC" id="fig|1454001.3.peg.2629"/>
<dbReference type="NCBIfam" id="NF003545">
    <property type="entry name" value="PRK05205.1-1"/>
    <property type="match status" value="1"/>
</dbReference>
<dbReference type="CDD" id="cd06223">
    <property type="entry name" value="PRTases_typeI"/>
    <property type="match status" value="1"/>
</dbReference>
<evidence type="ECO:0000313" key="2">
    <source>
        <dbReference type="EMBL" id="EXI66467.1"/>
    </source>
</evidence>
<protein>
    <submittedName>
        <fullName evidence="2">Bifunctional protein PyrR</fullName>
    </submittedName>
</protein>
<dbReference type="PANTHER" id="PTHR11608">
    <property type="entry name" value="BIFUNCTIONAL PROTEIN PYRR"/>
    <property type="match status" value="1"/>
</dbReference>
<name>A0A011NPF4_9PROT</name>
<dbReference type="InterPro" id="IPR000836">
    <property type="entry name" value="PRTase_dom"/>
</dbReference>
<dbReference type="Gene3D" id="3.40.50.2020">
    <property type="match status" value="1"/>
</dbReference>
<dbReference type="PANTHER" id="PTHR11608:SF0">
    <property type="entry name" value="BIFUNCTIONAL PROTEIN PYRR"/>
    <property type="match status" value="1"/>
</dbReference>
<sequence>MNAEKTSHTVALPDAEALCVQLAALIRPQLQPETVLVGIHSGGAWVAQRLQTLLGLDREIGLIDVSFYRDDYGARGLHPRVQPSSIPFDVEGRRLILVDDVLYTGRTTRAAINELFDYGRPAVIQLAVLADRGHRQLPICADFCPWRVDLDPSSELVLSLDDGGRLQWSLDEHA</sequence>
<reference evidence="2" key="1">
    <citation type="submission" date="2014-02" db="EMBL/GenBank/DDBJ databases">
        <title>Expanding our view of genomic diversity in Candidatus Accumulibacter clades.</title>
        <authorList>
            <person name="Skennerton C.T."/>
            <person name="Barr J.J."/>
            <person name="Slater F.R."/>
            <person name="Bond P.L."/>
            <person name="Tyson G.W."/>
        </authorList>
    </citation>
    <scope>NUCLEOTIDE SEQUENCE [LARGE SCALE GENOMIC DNA]</scope>
</reference>